<evidence type="ECO:0000313" key="2">
    <source>
        <dbReference type="Proteomes" id="UP000198752"/>
    </source>
</evidence>
<name>A0A1I2NVH1_9BACL</name>
<reference evidence="2" key="1">
    <citation type="submission" date="2016-10" db="EMBL/GenBank/DDBJ databases">
        <authorList>
            <person name="Varghese N."/>
            <person name="Submissions S."/>
        </authorList>
    </citation>
    <scope>NUCLEOTIDE SEQUENCE [LARGE SCALE GENOMIC DNA]</scope>
    <source>
        <strain evidence="2">ATCC 700379</strain>
    </source>
</reference>
<proteinExistence type="predicted"/>
<dbReference type="AlphaFoldDB" id="A0A1I2NVH1"/>
<dbReference type="Proteomes" id="UP000198752">
    <property type="component" value="Unassembled WGS sequence"/>
</dbReference>
<dbReference type="STRING" id="269670.SAMN02982927_00471"/>
<protein>
    <submittedName>
        <fullName evidence="1">Uncharacterized protein</fullName>
    </submittedName>
</protein>
<sequence>MIRNMYVIKYVDHSTAWHLNQTMQIETTNPSYKKGDVIRVDNQKYVVIEDYNCLRVKHLLREINPLKSLILQIPNK</sequence>
<accession>A0A1I2NVH1</accession>
<gene>
    <name evidence="1" type="ORF">SAMN02982927_00471</name>
</gene>
<keyword evidence="2" id="KW-1185">Reference proteome</keyword>
<organism evidence="1 2">
    <name type="scientific">Sporolactobacillus nakayamae</name>
    <dbReference type="NCBI Taxonomy" id="269670"/>
    <lineage>
        <taxon>Bacteria</taxon>
        <taxon>Bacillati</taxon>
        <taxon>Bacillota</taxon>
        <taxon>Bacilli</taxon>
        <taxon>Bacillales</taxon>
        <taxon>Sporolactobacillaceae</taxon>
        <taxon>Sporolactobacillus</taxon>
    </lineage>
</organism>
<evidence type="ECO:0000313" key="1">
    <source>
        <dbReference type="EMBL" id="SFG05211.1"/>
    </source>
</evidence>
<dbReference type="EMBL" id="FOOY01000004">
    <property type="protein sequence ID" value="SFG05211.1"/>
    <property type="molecule type" value="Genomic_DNA"/>
</dbReference>